<reference evidence="1 2" key="1">
    <citation type="submission" date="2018-10" db="EMBL/GenBank/DDBJ databases">
        <title>Rhizobium etli, R. leguminosarum and a new Rhizobium genospecies from Phaseolus dumosus.</title>
        <authorList>
            <person name="Ramirez-Puebla S.T."/>
            <person name="Rogel-Hernandez M.A."/>
            <person name="Guerrero G."/>
            <person name="Ormeno-Orrillo E."/>
            <person name="Martinez-Romero J.C."/>
            <person name="Negrete-Yankelevich S."/>
            <person name="Martinez-Romero E."/>
        </authorList>
    </citation>
    <scope>NUCLEOTIDE SEQUENCE [LARGE SCALE GENOMIC DNA]</scope>
    <source>
        <strain evidence="1 2">CCGE525</strain>
    </source>
</reference>
<name>A0A387FPF3_9HYPH</name>
<evidence type="ECO:0000313" key="2">
    <source>
        <dbReference type="Proteomes" id="UP000282195"/>
    </source>
</evidence>
<dbReference type="InterPro" id="IPR011004">
    <property type="entry name" value="Trimer_LpxA-like_sf"/>
</dbReference>
<dbReference type="PANTHER" id="PTHR23416">
    <property type="entry name" value="SIALIC ACID SYNTHASE-RELATED"/>
    <property type="match status" value="1"/>
</dbReference>
<dbReference type="CDD" id="cd04647">
    <property type="entry name" value="LbH_MAT_like"/>
    <property type="match status" value="1"/>
</dbReference>
<keyword evidence="2" id="KW-1185">Reference proteome</keyword>
<dbReference type="InterPro" id="IPR001451">
    <property type="entry name" value="Hexapep"/>
</dbReference>
<dbReference type="Gene3D" id="2.160.10.10">
    <property type="entry name" value="Hexapeptide repeat proteins"/>
    <property type="match status" value="1"/>
</dbReference>
<proteinExistence type="predicted"/>
<dbReference type="SUPFAM" id="SSF51161">
    <property type="entry name" value="Trimeric LpxA-like enzymes"/>
    <property type="match status" value="1"/>
</dbReference>
<dbReference type="OrthoDB" id="9815592at2"/>
<protein>
    <submittedName>
        <fullName evidence="1">Acyltransferase</fullName>
    </submittedName>
</protein>
<keyword evidence="1" id="KW-0012">Acyltransferase</keyword>
<dbReference type="GO" id="GO:0016746">
    <property type="term" value="F:acyltransferase activity"/>
    <property type="evidence" value="ECO:0007669"/>
    <property type="project" value="UniProtKB-KW"/>
</dbReference>
<dbReference type="InterPro" id="IPR051159">
    <property type="entry name" value="Hexapeptide_acetyltransf"/>
</dbReference>
<dbReference type="KEGG" id="rjg:CCGE525_12110"/>
<dbReference type="Proteomes" id="UP000282195">
    <property type="component" value="Chromosome"/>
</dbReference>
<dbReference type="PANTHER" id="PTHR23416:SF78">
    <property type="entry name" value="LIPOPOLYSACCHARIDE BIOSYNTHESIS O-ACETYL TRANSFERASE WBBJ-RELATED"/>
    <property type="match status" value="1"/>
</dbReference>
<sequence>MLATVAISENVLDTAAEIRNIILQRQWALLRPNGDIRTPYMCFEQDGSIVGYQHVNETSWDVEGKELLFRHSSGAVTARSGVIKSEADGSHLIVMMREEDASACAHILVERSEIWDLLRSKSSSDLWLKVQGHPAFKDNCRIDTSGFSLPAINDLEIIEVTPATQGRLADLGINILGPFGIRNLIVIDRRMKRVNLAIHFHGRSFNAVILDQQSSIRGVFDFEGDENIAVIGASAVEREIQSSAVFRYNSAGLFLGRGSSAGQVNFWIEGPRNSVQVGDDFMSSWGVWVRTADSHGLIDLDRGEIINSPKSVVIGSHVWLGQDAIIMPGTTIGGGTVVGARSIVTKSLPACCVAAGAPAKVVRERASWTRKAHPAADEIVDLQRYASAEILNHNIVRRM</sequence>
<dbReference type="RefSeq" id="WP_120704475.1">
    <property type="nucleotide sequence ID" value="NZ_CP032694.1"/>
</dbReference>
<gene>
    <name evidence="1" type="ORF">CCGE525_12110</name>
</gene>
<accession>A0A387FPF3</accession>
<keyword evidence="1" id="KW-0808">Transferase</keyword>
<dbReference type="Pfam" id="PF00132">
    <property type="entry name" value="Hexapep"/>
    <property type="match status" value="1"/>
</dbReference>
<organism evidence="1 2">
    <name type="scientific">Rhizobium jaguaris</name>
    <dbReference type="NCBI Taxonomy" id="1312183"/>
    <lineage>
        <taxon>Bacteria</taxon>
        <taxon>Pseudomonadati</taxon>
        <taxon>Pseudomonadota</taxon>
        <taxon>Alphaproteobacteria</taxon>
        <taxon>Hyphomicrobiales</taxon>
        <taxon>Rhizobiaceae</taxon>
        <taxon>Rhizobium/Agrobacterium group</taxon>
        <taxon>Rhizobium</taxon>
    </lineage>
</organism>
<dbReference type="EMBL" id="CP032694">
    <property type="protein sequence ID" value="AYG59457.1"/>
    <property type="molecule type" value="Genomic_DNA"/>
</dbReference>
<dbReference type="AlphaFoldDB" id="A0A387FPF3"/>
<evidence type="ECO:0000313" key="1">
    <source>
        <dbReference type="EMBL" id="AYG59457.1"/>
    </source>
</evidence>